<dbReference type="EMBL" id="JXJN01020515">
    <property type="status" value="NOT_ANNOTATED_CDS"/>
    <property type="molecule type" value="Genomic_DNA"/>
</dbReference>
<organism evidence="2 3">
    <name type="scientific">Glossina palpalis gambiensis</name>
    <dbReference type="NCBI Taxonomy" id="67801"/>
    <lineage>
        <taxon>Eukaryota</taxon>
        <taxon>Metazoa</taxon>
        <taxon>Ecdysozoa</taxon>
        <taxon>Arthropoda</taxon>
        <taxon>Hexapoda</taxon>
        <taxon>Insecta</taxon>
        <taxon>Pterygota</taxon>
        <taxon>Neoptera</taxon>
        <taxon>Endopterygota</taxon>
        <taxon>Diptera</taxon>
        <taxon>Brachycera</taxon>
        <taxon>Muscomorpha</taxon>
        <taxon>Hippoboscoidea</taxon>
        <taxon>Glossinidae</taxon>
        <taxon>Glossina</taxon>
    </lineage>
</organism>
<dbReference type="VEuPathDB" id="VectorBase:GPPI040643"/>
<feature type="coiled-coil region" evidence="1">
    <location>
        <begin position="4"/>
        <end position="92"/>
    </location>
</feature>
<name>A0A1B0BU74_9MUSC</name>
<feature type="coiled-coil region" evidence="1">
    <location>
        <begin position="495"/>
        <end position="967"/>
    </location>
</feature>
<sequence>ELEKEILEGEVKQLIEAKERQRTELEEEINELKIKHFNEKKTLEKQRKQELLRAEQQRREVVDERDRLKKRLDKLQEQYNELQIVKEKKCKSIISFLYLADVEGGFSCNGNDTRIHCKLVRFQAAIIKSRFRICTFPRIWPRRLIQNTGRRSVKETLITKLLKLPGKVFNLNDGIGKKTLGKEWKLLTEAMKIFYDKHEQLEKFCQEQSQSLSEMRRIFLDYVQDQLCSVESENLSALGQPNEKLRLKSNENIKITVNINKIKKNSEHIGERYLNGAGSVLKHRIQARNDNWKCLENIRKQLEVFTQREKSELGQQLYSLEKKIFAAEQELLTYDNIEGKVEQLPKNYIKLSQENECKSQVIGKVEECERQCSQLLHLLADNGSVKSPKNYVKLSQENECKSQVIGKLEECECQCSQLLHLLADNGSVKSPNKEFEEEVNCEIEEDHLLKALFSPTIEQKDLLEGSVKRTEVRQEEKSVFEEQLNKLKIKYFDRQETIEREKKSLQREKLEVENELKKVIEEKNALNKQANDLNRKYNSLREECSLINSQAEKINVEKRNLEENLKQLKDLNHQEKSEKNVLQEHLSSVQQEKLAVDQERSALKEQLSELKMENSLLRKNCNELEVLERSLIQEKSDLDEELQQLQGKLSKAMDDLERERNSFQKAKLAMESELAAVTAERNELKAQLREREEYVNALGENNKKLENSENRQQKTIIVLRNKIKGFAKETKNLNRQLRQLEGKHEEAVNLTAKESIGRVQKMKRFQKLKELNQKLRENKLLVEEINSLDAEKIKLEENQYKSREKQLELEKKLKTMEAKNAWQKDVLEKELDSLREEQQATEDQLDKAIAEFDEYIYNLIEESASPRKKLRIELEKEILEGEVKQLIEAKERQRTELEEEINELKIKHSNEIETLERQRKQELLRAEEQRREVVDERDRLKERLDKLQEEHSELQAAKQNLDDFEHGEEKSQNLLTAQIKAMNIYVPFGFFHAGDCDPRSILTKEYQV</sequence>
<keyword evidence="1" id="KW-0175">Coiled coil</keyword>
<dbReference type="Proteomes" id="UP000092460">
    <property type="component" value="Unassembled WGS sequence"/>
</dbReference>
<evidence type="ECO:0000313" key="3">
    <source>
        <dbReference type="Proteomes" id="UP000092460"/>
    </source>
</evidence>
<dbReference type="STRING" id="67801.A0A1B0BU74"/>
<protein>
    <submittedName>
        <fullName evidence="2">Uncharacterized protein</fullName>
    </submittedName>
</protein>
<evidence type="ECO:0000313" key="2">
    <source>
        <dbReference type="EnsemblMetazoa" id="GPPI040643-PA"/>
    </source>
</evidence>
<dbReference type="AlphaFoldDB" id="A0A1B0BU74"/>
<dbReference type="EnsemblMetazoa" id="GPPI040643-RA">
    <property type="protein sequence ID" value="GPPI040643-PA"/>
    <property type="gene ID" value="GPPI040643"/>
</dbReference>
<reference evidence="3" key="1">
    <citation type="submission" date="2015-01" db="EMBL/GenBank/DDBJ databases">
        <authorList>
            <person name="Aksoy S."/>
            <person name="Warren W."/>
            <person name="Wilson R.K."/>
        </authorList>
    </citation>
    <scope>NUCLEOTIDE SEQUENCE [LARGE SCALE GENOMIC DNA]</scope>
    <source>
        <strain evidence="3">IAEA</strain>
    </source>
</reference>
<proteinExistence type="predicted"/>
<accession>A0A1B0BU74</accession>
<evidence type="ECO:0000256" key="1">
    <source>
        <dbReference type="SAM" id="Coils"/>
    </source>
</evidence>
<reference evidence="2" key="2">
    <citation type="submission" date="2020-05" db="UniProtKB">
        <authorList>
            <consortium name="EnsemblMetazoa"/>
        </authorList>
    </citation>
    <scope>IDENTIFICATION</scope>
    <source>
        <strain evidence="2">IAEA</strain>
    </source>
</reference>
<keyword evidence="3" id="KW-1185">Reference proteome</keyword>